<dbReference type="AlphaFoldDB" id="W6ZT53"/>
<dbReference type="RefSeq" id="XP_008819330.1">
    <property type="nucleotide sequence ID" value="XM_008821108.1"/>
</dbReference>
<feature type="compositionally biased region" description="Polar residues" evidence="1">
    <location>
        <begin position="35"/>
        <end position="48"/>
    </location>
</feature>
<protein>
    <submittedName>
        <fullName evidence="2">Uncharacterized protein</fullName>
    </submittedName>
</protein>
<sequence length="133" mass="14453">MTVTEEKDGTPSLSSGKLIRRDTPGKRVIAEDLSTLATPTQGSPGRSNSPKDDYHLLCKASSMTSGELKDLTQSIHSDNKLGYRKKPKANTGAMEGNDRRRETPESAFIVSLTDEAKGGPRKDSSRDKSRLCT</sequence>
<dbReference type="VEuPathDB" id="PlasmoDB:C922_05537"/>
<gene>
    <name evidence="2" type="ORF">C922_05537</name>
</gene>
<dbReference type="GeneID" id="20040811"/>
<organism evidence="2 3">
    <name type="scientific">Plasmodium inui San Antonio 1</name>
    <dbReference type="NCBI Taxonomy" id="1237626"/>
    <lineage>
        <taxon>Eukaryota</taxon>
        <taxon>Sar</taxon>
        <taxon>Alveolata</taxon>
        <taxon>Apicomplexa</taxon>
        <taxon>Aconoidasida</taxon>
        <taxon>Haemosporida</taxon>
        <taxon>Plasmodiidae</taxon>
        <taxon>Plasmodium</taxon>
        <taxon>Plasmodium (Plasmodium)</taxon>
    </lineage>
</organism>
<dbReference type="Proteomes" id="UP000030640">
    <property type="component" value="Unassembled WGS sequence"/>
</dbReference>
<feature type="compositionally biased region" description="Basic and acidic residues" evidence="1">
    <location>
        <begin position="114"/>
        <end position="133"/>
    </location>
</feature>
<feature type="compositionally biased region" description="Polar residues" evidence="1">
    <location>
        <begin position="61"/>
        <end position="76"/>
    </location>
</feature>
<name>W6ZT53_9APIC</name>
<feature type="compositionally biased region" description="Basic and acidic residues" evidence="1">
    <location>
        <begin position="19"/>
        <end position="30"/>
    </location>
</feature>
<evidence type="ECO:0000313" key="2">
    <source>
        <dbReference type="EMBL" id="EUD64082.1"/>
    </source>
</evidence>
<feature type="region of interest" description="Disordered" evidence="1">
    <location>
        <begin position="1"/>
        <end position="133"/>
    </location>
</feature>
<proteinExistence type="predicted"/>
<accession>W6ZT53</accession>
<evidence type="ECO:0000256" key="1">
    <source>
        <dbReference type="SAM" id="MobiDB-lite"/>
    </source>
</evidence>
<keyword evidence="3" id="KW-1185">Reference proteome</keyword>
<dbReference type="EMBL" id="KI965551">
    <property type="protein sequence ID" value="EUD64082.1"/>
    <property type="molecule type" value="Genomic_DNA"/>
</dbReference>
<evidence type="ECO:0000313" key="3">
    <source>
        <dbReference type="Proteomes" id="UP000030640"/>
    </source>
</evidence>
<reference evidence="2 3" key="1">
    <citation type="submission" date="2013-02" db="EMBL/GenBank/DDBJ databases">
        <title>The Genome Sequence of Plasmodium inui San Antonio 1.</title>
        <authorList>
            <consortium name="The Broad Institute Genome Sequencing Platform"/>
            <consortium name="The Broad Institute Genome Sequencing Center for Infectious Disease"/>
            <person name="Neafsey D."/>
            <person name="Cheeseman I."/>
            <person name="Volkman S."/>
            <person name="Adams J."/>
            <person name="Walker B."/>
            <person name="Young S.K."/>
            <person name="Zeng Q."/>
            <person name="Gargeya S."/>
            <person name="Fitzgerald M."/>
            <person name="Haas B."/>
            <person name="Abouelleil A."/>
            <person name="Alvarado L."/>
            <person name="Arachchi H.M."/>
            <person name="Berlin A.M."/>
            <person name="Chapman S.B."/>
            <person name="Dewar J."/>
            <person name="Goldberg J."/>
            <person name="Griggs A."/>
            <person name="Gujja S."/>
            <person name="Hansen M."/>
            <person name="Howarth C."/>
            <person name="Imamovic A."/>
            <person name="Larimer J."/>
            <person name="McCowan C."/>
            <person name="Murphy C."/>
            <person name="Neiman D."/>
            <person name="Pearson M."/>
            <person name="Priest M."/>
            <person name="Roberts A."/>
            <person name="Saif S."/>
            <person name="Shea T."/>
            <person name="Sisk P."/>
            <person name="Sykes S."/>
            <person name="Wortman J."/>
            <person name="Nusbaum C."/>
            <person name="Birren B."/>
        </authorList>
    </citation>
    <scope>NUCLEOTIDE SEQUENCE [LARGE SCALE GENOMIC DNA]</scope>
    <source>
        <strain evidence="2 3">San Antonio 1</strain>
    </source>
</reference>